<comment type="caution">
    <text evidence="1">The sequence shown here is derived from an EMBL/GenBank/DDBJ whole genome shotgun (WGS) entry which is preliminary data.</text>
</comment>
<protein>
    <submittedName>
        <fullName evidence="1">Uncharacterized protein</fullName>
    </submittedName>
</protein>
<gene>
    <name evidence="1" type="ORF">QE152_g30680</name>
</gene>
<dbReference type="Proteomes" id="UP001458880">
    <property type="component" value="Unassembled WGS sequence"/>
</dbReference>
<dbReference type="AlphaFoldDB" id="A0AAW1JDZ2"/>
<keyword evidence="2" id="KW-1185">Reference proteome</keyword>
<proteinExistence type="predicted"/>
<evidence type="ECO:0000313" key="2">
    <source>
        <dbReference type="Proteomes" id="UP001458880"/>
    </source>
</evidence>
<evidence type="ECO:0000313" key="1">
    <source>
        <dbReference type="EMBL" id="KAK9701339.1"/>
    </source>
</evidence>
<organism evidence="1 2">
    <name type="scientific">Popillia japonica</name>
    <name type="common">Japanese beetle</name>
    <dbReference type="NCBI Taxonomy" id="7064"/>
    <lineage>
        <taxon>Eukaryota</taxon>
        <taxon>Metazoa</taxon>
        <taxon>Ecdysozoa</taxon>
        <taxon>Arthropoda</taxon>
        <taxon>Hexapoda</taxon>
        <taxon>Insecta</taxon>
        <taxon>Pterygota</taxon>
        <taxon>Neoptera</taxon>
        <taxon>Endopterygota</taxon>
        <taxon>Coleoptera</taxon>
        <taxon>Polyphaga</taxon>
        <taxon>Scarabaeiformia</taxon>
        <taxon>Scarabaeidae</taxon>
        <taxon>Rutelinae</taxon>
        <taxon>Popillia</taxon>
    </lineage>
</organism>
<sequence length="88" mass="9877">MGINESSRRPVMRLGFWSKRDAACIGTVSGSFQTRPVMGPPVLGLHELENAEIIPFADIPAVYVEDSEVQLRLLGEIKRNNITNRYFT</sequence>
<name>A0AAW1JDZ2_POPJA</name>
<reference evidence="1 2" key="1">
    <citation type="journal article" date="2024" name="BMC Genomics">
        <title>De novo assembly and annotation of Popillia japonica's genome with initial clues to its potential as an invasive pest.</title>
        <authorList>
            <person name="Cucini C."/>
            <person name="Boschi S."/>
            <person name="Funari R."/>
            <person name="Cardaioli E."/>
            <person name="Iannotti N."/>
            <person name="Marturano G."/>
            <person name="Paoli F."/>
            <person name="Bruttini M."/>
            <person name="Carapelli A."/>
            <person name="Frati F."/>
            <person name="Nardi F."/>
        </authorList>
    </citation>
    <scope>NUCLEOTIDE SEQUENCE [LARGE SCALE GENOMIC DNA]</scope>
    <source>
        <strain evidence="1">DMR45628</strain>
    </source>
</reference>
<accession>A0AAW1JDZ2</accession>
<dbReference type="EMBL" id="JASPKY010000416">
    <property type="protein sequence ID" value="KAK9701339.1"/>
    <property type="molecule type" value="Genomic_DNA"/>
</dbReference>